<keyword evidence="4" id="KW-0186">Copper</keyword>
<keyword evidence="5" id="KW-0805">Transcription regulation</keyword>
<evidence type="ECO:0000256" key="5">
    <source>
        <dbReference type="ARBA" id="ARBA00023015"/>
    </source>
</evidence>
<comment type="subcellular location">
    <subcellularLocation>
        <location evidence="1">Nucleus</location>
    </subcellularLocation>
</comment>
<dbReference type="PROSITE" id="PS01119">
    <property type="entry name" value="COPPER_FIST_1"/>
    <property type="match status" value="1"/>
</dbReference>
<evidence type="ECO:0000256" key="7">
    <source>
        <dbReference type="ARBA" id="ARBA00023242"/>
    </source>
</evidence>
<keyword evidence="3" id="KW-0862">Zinc</keyword>
<evidence type="ECO:0000256" key="6">
    <source>
        <dbReference type="ARBA" id="ARBA00023163"/>
    </source>
</evidence>
<dbReference type="GO" id="GO:0005507">
    <property type="term" value="F:copper ion binding"/>
    <property type="evidence" value="ECO:0007669"/>
    <property type="project" value="InterPro"/>
</dbReference>
<dbReference type="GO" id="GO:0005634">
    <property type="term" value="C:nucleus"/>
    <property type="evidence" value="ECO:0007669"/>
    <property type="project" value="UniProtKB-SubCell"/>
</dbReference>
<evidence type="ECO:0000256" key="8">
    <source>
        <dbReference type="SAM" id="MobiDB-lite"/>
    </source>
</evidence>
<dbReference type="InterPro" id="IPR001083">
    <property type="entry name" value="Cu_fist_DNA-bd_dom"/>
</dbReference>
<feature type="compositionally biased region" description="Polar residues" evidence="8">
    <location>
        <begin position="290"/>
        <end position="301"/>
    </location>
</feature>
<keyword evidence="7" id="KW-0539">Nucleus</keyword>
<evidence type="ECO:0000313" key="10">
    <source>
        <dbReference type="EMBL" id="KAK4158372.1"/>
    </source>
</evidence>
<dbReference type="InterPro" id="IPR036395">
    <property type="entry name" value="Cu_fist_DNA-bd_dom_sf"/>
</dbReference>
<dbReference type="FunFam" id="3.90.430.10:FF:000001">
    <property type="entry name" value="Copper fist DNA-binding protein"/>
    <property type="match status" value="1"/>
</dbReference>
<dbReference type="GO" id="GO:0045944">
    <property type="term" value="P:positive regulation of transcription by RNA polymerase II"/>
    <property type="evidence" value="ECO:0007669"/>
    <property type="project" value="TreeGrafter"/>
</dbReference>
<dbReference type="GO" id="GO:0000981">
    <property type="term" value="F:DNA-binding transcription factor activity, RNA polymerase II-specific"/>
    <property type="evidence" value="ECO:0007669"/>
    <property type="project" value="TreeGrafter"/>
</dbReference>
<feature type="compositionally biased region" description="Basic and acidic residues" evidence="8">
    <location>
        <begin position="77"/>
        <end position="86"/>
    </location>
</feature>
<feature type="region of interest" description="Disordered" evidence="8">
    <location>
        <begin position="77"/>
        <end position="123"/>
    </location>
</feature>
<keyword evidence="2" id="KW-0479">Metal-binding</keyword>
<gene>
    <name evidence="10" type="ORF">C8A00DRAFT_39349</name>
</gene>
<dbReference type="SMART" id="SM01090">
    <property type="entry name" value="Copper-fist"/>
    <property type="match status" value="1"/>
</dbReference>
<evidence type="ECO:0000259" key="9">
    <source>
        <dbReference type="PROSITE" id="PS50073"/>
    </source>
</evidence>
<reference evidence="10" key="2">
    <citation type="submission" date="2023-05" db="EMBL/GenBank/DDBJ databases">
        <authorList>
            <consortium name="Lawrence Berkeley National Laboratory"/>
            <person name="Steindorff A."/>
            <person name="Hensen N."/>
            <person name="Bonometti L."/>
            <person name="Westerberg I."/>
            <person name="Brannstrom I.O."/>
            <person name="Guillou S."/>
            <person name="Cros-Aarteil S."/>
            <person name="Calhoun S."/>
            <person name="Haridas S."/>
            <person name="Kuo A."/>
            <person name="Mondo S."/>
            <person name="Pangilinan J."/>
            <person name="Riley R."/>
            <person name="Labutti K."/>
            <person name="Andreopoulos B."/>
            <person name="Lipzen A."/>
            <person name="Chen C."/>
            <person name="Yanf M."/>
            <person name="Daum C."/>
            <person name="Ng V."/>
            <person name="Clum A."/>
            <person name="Ohm R."/>
            <person name="Martin F."/>
            <person name="Silar P."/>
            <person name="Natvig D."/>
            <person name="Lalanne C."/>
            <person name="Gautier V."/>
            <person name="Ament-Velasquez S.L."/>
            <person name="Kruys A."/>
            <person name="Hutchinson M.I."/>
            <person name="Powell A.J."/>
            <person name="Barry K."/>
            <person name="Miller A.N."/>
            <person name="Grigoriev I.V."/>
            <person name="Debuchy R."/>
            <person name="Gladieux P."/>
            <person name="Thoren M.H."/>
            <person name="Johannesson H."/>
        </authorList>
    </citation>
    <scope>NUCLEOTIDE SEQUENCE</scope>
    <source>
        <strain evidence="10">CBS 538.74</strain>
    </source>
</reference>
<name>A0AAN6VV76_9PEZI</name>
<dbReference type="GO" id="GO:0006879">
    <property type="term" value="P:intracellular iron ion homeostasis"/>
    <property type="evidence" value="ECO:0007669"/>
    <property type="project" value="TreeGrafter"/>
</dbReference>
<feature type="region of interest" description="Disordered" evidence="8">
    <location>
        <begin position="425"/>
        <end position="473"/>
    </location>
</feature>
<protein>
    <recommendedName>
        <fullName evidence="9">Copper-fist domain-containing protein</fullName>
    </recommendedName>
</protein>
<evidence type="ECO:0000256" key="2">
    <source>
        <dbReference type="ARBA" id="ARBA00022723"/>
    </source>
</evidence>
<dbReference type="Gene3D" id="3.90.430.10">
    <property type="entry name" value="Copper fist DNA-binding domain"/>
    <property type="match status" value="1"/>
</dbReference>
<dbReference type="Pfam" id="PF00649">
    <property type="entry name" value="Copper-fist"/>
    <property type="match status" value="1"/>
</dbReference>
<dbReference type="AlphaFoldDB" id="A0AAN6VV76"/>
<proteinExistence type="predicted"/>
<keyword evidence="6" id="KW-0804">Transcription</keyword>
<feature type="compositionally biased region" description="Low complexity" evidence="8">
    <location>
        <begin position="425"/>
        <end position="435"/>
    </location>
</feature>
<dbReference type="PANTHER" id="PTHR28088:SF9">
    <property type="entry name" value="TRANSCRIPTION FACTOR GRISEA, PUTATIVE (AFU_ORTHOLOGUE AFUA_1G13190)-RELATED"/>
    <property type="match status" value="1"/>
</dbReference>
<organism evidence="10 11">
    <name type="scientific">Chaetomidium leptoderma</name>
    <dbReference type="NCBI Taxonomy" id="669021"/>
    <lineage>
        <taxon>Eukaryota</taxon>
        <taxon>Fungi</taxon>
        <taxon>Dikarya</taxon>
        <taxon>Ascomycota</taxon>
        <taxon>Pezizomycotina</taxon>
        <taxon>Sordariomycetes</taxon>
        <taxon>Sordariomycetidae</taxon>
        <taxon>Sordariales</taxon>
        <taxon>Chaetomiaceae</taxon>
        <taxon>Chaetomidium</taxon>
    </lineage>
</organism>
<reference evidence="10" key="1">
    <citation type="journal article" date="2023" name="Mol. Phylogenet. Evol.">
        <title>Genome-scale phylogeny and comparative genomics of the fungal order Sordariales.</title>
        <authorList>
            <person name="Hensen N."/>
            <person name="Bonometti L."/>
            <person name="Westerberg I."/>
            <person name="Brannstrom I.O."/>
            <person name="Guillou S."/>
            <person name="Cros-Aarteil S."/>
            <person name="Calhoun S."/>
            <person name="Haridas S."/>
            <person name="Kuo A."/>
            <person name="Mondo S."/>
            <person name="Pangilinan J."/>
            <person name="Riley R."/>
            <person name="LaButti K."/>
            <person name="Andreopoulos B."/>
            <person name="Lipzen A."/>
            <person name="Chen C."/>
            <person name="Yan M."/>
            <person name="Daum C."/>
            <person name="Ng V."/>
            <person name="Clum A."/>
            <person name="Steindorff A."/>
            <person name="Ohm R.A."/>
            <person name="Martin F."/>
            <person name="Silar P."/>
            <person name="Natvig D.O."/>
            <person name="Lalanne C."/>
            <person name="Gautier V."/>
            <person name="Ament-Velasquez S.L."/>
            <person name="Kruys A."/>
            <person name="Hutchinson M.I."/>
            <person name="Powell A.J."/>
            <person name="Barry K."/>
            <person name="Miller A.N."/>
            <person name="Grigoriev I.V."/>
            <person name="Debuchy R."/>
            <person name="Gladieux P."/>
            <person name="Hiltunen Thoren M."/>
            <person name="Johannesson H."/>
        </authorList>
    </citation>
    <scope>NUCLEOTIDE SEQUENCE</scope>
    <source>
        <strain evidence="10">CBS 538.74</strain>
    </source>
</reference>
<dbReference type="SUPFAM" id="SSF57879">
    <property type="entry name" value="Zinc domain conserved in yeast copper-regulated transcription factors"/>
    <property type="match status" value="1"/>
</dbReference>
<dbReference type="GO" id="GO:0006878">
    <property type="term" value="P:intracellular copper ion homeostasis"/>
    <property type="evidence" value="ECO:0007669"/>
    <property type="project" value="TreeGrafter"/>
</dbReference>
<dbReference type="InterPro" id="IPR051763">
    <property type="entry name" value="Copper_Homeo_Regul"/>
</dbReference>
<sequence length="519" mass="53887">MPMINGQKMACAPCIRGHRSTKCNHFYERVMIPVRKPGRPLSTCPCPPGRSCSCGGVRVAIPKKQKCGCPSGDAIETDEHEKEHSPTEPPMSPSRPAFRVGKPNGGAKTSSRKQSFDPANLERMDPRSINLIAAASSNGVTNGTVMAGSPGLPGPQADLTGFGGPGLGGIPAGQSSAFASPQNPNFSPPMPYGMGFQYTQPPQLQHGVKLEDRLYTAPNENFGTAMQLPSFVNGSHAPPPLSSPAQPAVPIPKTNGGTTNGGSCCSSKAQKPSPPQNIATVPQPGYGQSYMPQPSGASNCCGSKAQKPAPVPNNNGPAPVPQSVFGQQQPYMPQFQYQTVFRYPGDYGSWQHPIDPIIWQQITSQTSMPLSTPMSPTTATNVETGDAGTSHQCSCGEGCQCVGCLAHPFNAQMYQYVNNAYNGSNDSSPGGPDPSAGGGGGGAVTAAARGGQDSPPEALTPAASEGSPAREEQSLSTMDYFFVNLPISGLCGGHLESCPCGDSCDCPGCLVHDIPLSRA</sequence>
<dbReference type="PROSITE" id="PS50073">
    <property type="entry name" value="COPPER_FIST_2"/>
    <property type="match status" value="1"/>
</dbReference>
<feature type="region of interest" description="Disordered" evidence="8">
    <location>
        <begin position="233"/>
        <end position="319"/>
    </location>
</feature>
<feature type="compositionally biased region" description="Low complexity" evidence="8">
    <location>
        <begin position="251"/>
        <end position="267"/>
    </location>
</feature>
<feature type="domain" description="Copper-fist" evidence="9">
    <location>
        <begin position="1"/>
        <end position="41"/>
    </location>
</feature>
<accession>A0AAN6VV76</accession>
<dbReference type="PRINTS" id="PR00617">
    <property type="entry name" value="COPPERFIST"/>
</dbReference>
<evidence type="ECO:0000256" key="1">
    <source>
        <dbReference type="ARBA" id="ARBA00004123"/>
    </source>
</evidence>
<dbReference type="PANTHER" id="PTHR28088">
    <property type="entry name" value="TRANSCRIPTIONAL ACTIVATOR HAA1-RELATED"/>
    <property type="match status" value="1"/>
</dbReference>
<dbReference type="Proteomes" id="UP001302745">
    <property type="component" value="Unassembled WGS sequence"/>
</dbReference>
<dbReference type="GO" id="GO:0000978">
    <property type="term" value="F:RNA polymerase II cis-regulatory region sequence-specific DNA binding"/>
    <property type="evidence" value="ECO:0007669"/>
    <property type="project" value="TreeGrafter"/>
</dbReference>
<keyword evidence="11" id="KW-1185">Reference proteome</keyword>
<comment type="caution">
    <text evidence="10">The sequence shown here is derived from an EMBL/GenBank/DDBJ whole genome shotgun (WGS) entry which is preliminary data.</text>
</comment>
<evidence type="ECO:0000313" key="11">
    <source>
        <dbReference type="Proteomes" id="UP001302745"/>
    </source>
</evidence>
<dbReference type="SMART" id="SM00412">
    <property type="entry name" value="Cu_FIST"/>
    <property type="match status" value="1"/>
</dbReference>
<evidence type="ECO:0000256" key="4">
    <source>
        <dbReference type="ARBA" id="ARBA00023008"/>
    </source>
</evidence>
<dbReference type="EMBL" id="MU856839">
    <property type="protein sequence ID" value="KAK4158372.1"/>
    <property type="molecule type" value="Genomic_DNA"/>
</dbReference>
<feature type="compositionally biased region" description="Pro residues" evidence="8">
    <location>
        <begin position="237"/>
        <end position="250"/>
    </location>
</feature>
<evidence type="ECO:0000256" key="3">
    <source>
        <dbReference type="ARBA" id="ARBA00022833"/>
    </source>
</evidence>